<name>A0AA86VBZ7_9EUKA</name>
<proteinExistence type="predicted"/>
<dbReference type="AlphaFoldDB" id="A0AA86VBZ7"/>
<gene>
    <name evidence="3" type="ORF">HINF_LOCUS4082</name>
    <name evidence="2" type="ORF">HINF_LOCUS49998</name>
</gene>
<sequence length="658" mass="77628">METFVINPYQLNDYQIQYTSTQLQVVDENNRIAESFDINFINENPLDNRFDQNQYTGAGNAHFSRVIYTDGKFYILIKDCLFQIDLNNFTYIDRIPDNKSSGFAKICLFKKQIIVTNGSQLFKLVNNKFEEMQFFYDNRKITPQNTVLYDFNGHSTVCVRQNQGFVLFEMSEPNCKLLFSSSYLEPVLATSGFQMFKIDAKGPIIVLDFTQESIQVSYYFGVCEKIIKSQNNVYVTEYSTNTMQMIIPDYDSFNLRRNKIFEEMQAQMPPKATLDQVKTQMYPYITPDKYILQNSYQLENRLIFYKDKWAYVTDMNKKVLEKVPITFITSRKRFANLSLDKNTINCYDQLWYCNNSVYALIDDVLFSVDIFKFKELQKIPGNYGSGYVRVCVYNDQILTSNEKQFFLYEPKIKKFVEKQFFIDGKKVQPYQVALYSYNKNAIARVVVNEDNNDSYFIISLKESNCQVLHIGRRISNNIPALGLNVFNLGNGSSCVVDFTITPVDVKYYQFEESRSLKNNFVFANNGIDYSKEMMDKFVDENFYFRRNQIYQQEMQQLHLKQLNVLNKFGRIEQPTKPVQFIDIFNMINTEVERFQQFTKIEFTFLKMHVSSIQRQLDELIRQREQLGENFDQEIDNFVEQIFREGGGNLDFLNDFVDF</sequence>
<reference evidence="2" key="1">
    <citation type="submission" date="2023-06" db="EMBL/GenBank/DDBJ databases">
        <authorList>
            <person name="Kurt Z."/>
        </authorList>
    </citation>
    <scope>NUCLEOTIDE SEQUENCE</scope>
</reference>
<evidence type="ECO:0000313" key="2">
    <source>
        <dbReference type="EMBL" id="CAI9962353.1"/>
    </source>
</evidence>
<protein>
    <submittedName>
        <fullName evidence="2">Uncharacterized protein</fullName>
    </submittedName>
</protein>
<keyword evidence="1" id="KW-0175">Coiled coil</keyword>
<organism evidence="2">
    <name type="scientific">Hexamita inflata</name>
    <dbReference type="NCBI Taxonomy" id="28002"/>
    <lineage>
        <taxon>Eukaryota</taxon>
        <taxon>Metamonada</taxon>
        <taxon>Diplomonadida</taxon>
        <taxon>Hexamitidae</taxon>
        <taxon>Hexamitinae</taxon>
        <taxon>Hexamita</taxon>
    </lineage>
</organism>
<dbReference type="EMBL" id="CATOUU010000952">
    <property type="protein sequence ID" value="CAI9962353.1"/>
    <property type="molecule type" value="Genomic_DNA"/>
</dbReference>
<evidence type="ECO:0000313" key="4">
    <source>
        <dbReference type="Proteomes" id="UP001642409"/>
    </source>
</evidence>
<keyword evidence="4" id="KW-1185">Reference proteome</keyword>
<feature type="coiled-coil region" evidence="1">
    <location>
        <begin position="609"/>
        <end position="636"/>
    </location>
</feature>
<evidence type="ECO:0000256" key="1">
    <source>
        <dbReference type="SAM" id="Coils"/>
    </source>
</evidence>
<evidence type="ECO:0000313" key="3">
    <source>
        <dbReference type="EMBL" id="CAL5976970.1"/>
    </source>
</evidence>
<accession>A0AA86VBZ7</accession>
<reference evidence="3 4" key="2">
    <citation type="submission" date="2024-07" db="EMBL/GenBank/DDBJ databases">
        <authorList>
            <person name="Akdeniz Z."/>
        </authorList>
    </citation>
    <scope>NUCLEOTIDE SEQUENCE [LARGE SCALE GENOMIC DNA]</scope>
</reference>
<comment type="caution">
    <text evidence="2">The sequence shown here is derived from an EMBL/GenBank/DDBJ whole genome shotgun (WGS) entry which is preliminary data.</text>
</comment>
<dbReference type="Proteomes" id="UP001642409">
    <property type="component" value="Unassembled WGS sequence"/>
</dbReference>
<dbReference type="EMBL" id="CAXDID020000007">
    <property type="protein sequence ID" value="CAL5976970.1"/>
    <property type="molecule type" value="Genomic_DNA"/>
</dbReference>